<feature type="coiled-coil region" evidence="5">
    <location>
        <begin position="148"/>
        <end position="175"/>
    </location>
</feature>
<evidence type="ECO:0000256" key="1">
    <source>
        <dbReference type="ARBA" id="ARBA00004604"/>
    </source>
</evidence>
<organism evidence="8 9">
    <name type="scientific">Paraglomus brasilianum</name>
    <dbReference type="NCBI Taxonomy" id="144538"/>
    <lineage>
        <taxon>Eukaryota</taxon>
        <taxon>Fungi</taxon>
        <taxon>Fungi incertae sedis</taxon>
        <taxon>Mucoromycota</taxon>
        <taxon>Glomeromycotina</taxon>
        <taxon>Glomeromycetes</taxon>
        <taxon>Paraglomerales</taxon>
        <taxon>Paraglomeraceae</taxon>
        <taxon>Paraglomus</taxon>
    </lineage>
</organism>
<comment type="similarity">
    <text evidence="2">Belongs to the SLX9 family.</text>
</comment>
<dbReference type="Pfam" id="PF15341">
    <property type="entry name" value="SLX9"/>
    <property type="match status" value="1"/>
</dbReference>
<dbReference type="AlphaFoldDB" id="A0A9N9BE28"/>
<dbReference type="Pfam" id="PF04471">
    <property type="entry name" value="Mrr_cat"/>
    <property type="match status" value="1"/>
</dbReference>
<evidence type="ECO:0000313" key="8">
    <source>
        <dbReference type="EMBL" id="CAG8563006.1"/>
    </source>
</evidence>
<feature type="region of interest" description="Disordered" evidence="6">
    <location>
        <begin position="265"/>
        <end position="291"/>
    </location>
</feature>
<dbReference type="GO" id="GO:0030686">
    <property type="term" value="C:90S preribosome"/>
    <property type="evidence" value="ECO:0007669"/>
    <property type="project" value="InterPro"/>
</dbReference>
<proteinExistence type="inferred from homology"/>
<evidence type="ECO:0000256" key="4">
    <source>
        <dbReference type="ARBA" id="ARBA00023242"/>
    </source>
</evidence>
<comment type="caution">
    <text evidence="8">The sequence shown here is derived from an EMBL/GenBank/DDBJ whole genome shotgun (WGS) entry which is preliminary data.</text>
</comment>
<keyword evidence="9" id="KW-1185">Reference proteome</keyword>
<accession>A0A9N9BE28</accession>
<dbReference type="InterPro" id="IPR007560">
    <property type="entry name" value="Restrct_endonuc_IV_Mrr"/>
</dbReference>
<evidence type="ECO:0000313" key="9">
    <source>
        <dbReference type="Proteomes" id="UP000789739"/>
    </source>
</evidence>
<sequence>TRLISWLSKVMSNTNTNTMQEGTDFERRIESILVDAGYYVEMKSGDGGVHVGLEVRYMTCTVYILCRDHAGRELVQALGGVLAKRSTYYTCLVGIVVASGFTDGAHHEASTCPYPMKLSYENTIVEDIRHLVMSSLDALDEEEENRMGVELEDELMQVRAENAVIREENAALRRRDNKERPKVRRERNKLQHRPFAVPRNEVLERITPGSATDQNESDLLHSYKNAKSALFAPFQQSKKAKLKERHGKWIEIDLSSFNEILSSVHDNTNDAKPKDVEANKSPNPTGKKVGKRAAVAEMQRFREVLQHPSFKADALSTIQVHMKNTLQMKQNTVKAHEKNMDVD</sequence>
<dbReference type="GO" id="GO:0009307">
    <property type="term" value="P:DNA restriction-modification system"/>
    <property type="evidence" value="ECO:0007669"/>
    <property type="project" value="InterPro"/>
</dbReference>
<dbReference type="Proteomes" id="UP000789739">
    <property type="component" value="Unassembled WGS sequence"/>
</dbReference>
<feature type="domain" description="Restriction endonuclease type IV Mrr" evidence="7">
    <location>
        <begin position="21"/>
        <end position="121"/>
    </location>
</feature>
<evidence type="ECO:0000256" key="6">
    <source>
        <dbReference type="SAM" id="MobiDB-lite"/>
    </source>
</evidence>
<dbReference type="InterPro" id="IPR028160">
    <property type="entry name" value="Slx9-like"/>
</dbReference>
<dbReference type="GO" id="GO:0004519">
    <property type="term" value="F:endonuclease activity"/>
    <property type="evidence" value="ECO:0007669"/>
    <property type="project" value="InterPro"/>
</dbReference>
<evidence type="ECO:0000256" key="3">
    <source>
        <dbReference type="ARBA" id="ARBA00021321"/>
    </source>
</evidence>
<evidence type="ECO:0000256" key="2">
    <source>
        <dbReference type="ARBA" id="ARBA00011022"/>
    </source>
</evidence>
<feature type="compositionally biased region" description="Basic and acidic residues" evidence="6">
    <location>
        <begin position="267"/>
        <end position="278"/>
    </location>
</feature>
<comment type="subcellular location">
    <subcellularLocation>
        <location evidence="1">Nucleus</location>
        <location evidence="1">Nucleolus</location>
    </subcellularLocation>
</comment>
<evidence type="ECO:0000259" key="7">
    <source>
        <dbReference type="Pfam" id="PF04471"/>
    </source>
</evidence>
<name>A0A9N9BE28_9GLOM</name>
<protein>
    <recommendedName>
        <fullName evidence="3">Ribosome biogenesis protein SLX9</fullName>
    </recommendedName>
</protein>
<keyword evidence="4" id="KW-0539">Nucleus</keyword>
<dbReference type="GO" id="GO:0003677">
    <property type="term" value="F:DNA binding"/>
    <property type="evidence" value="ECO:0007669"/>
    <property type="project" value="InterPro"/>
</dbReference>
<gene>
    <name evidence="8" type="ORF">PBRASI_LOCUS5691</name>
</gene>
<dbReference type="GO" id="GO:0030688">
    <property type="term" value="C:preribosome, small subunit precursor"/>
    <property type="evidence" value="ECO:0007669"/>
    <property type="project" value="InterPro"/>
</dbReference>
<evidence type="ECO:0000256" key="5">
    <source>
        <dbReference type="SAM" id="Coils"/>
    </source>
</evidence>
<dbReference type="EMBL" id="CAJVPI010000689">
    <property type="protein sequence ID" value="CAG8563006.1"/>
    <property type="molecule type" value="Genomic_DNA"/>
</dbReference>
<dbReference type="OrthoDB" id="18703at2759"/>
<reference evidence="8" key="1">
    <citation type="submission" date="2021-06" db="EMBL/GenBank/DDBJ databases">
        <authorList>
            <person name="Kallberg Y."/>
            <person name="Tangrot J."/>
            <person name="Rosling A."/>
        </authorList>
    </citation>
    <scope>NUCLEOTIDE SEQUENCE</scope>
    <source>
        <strain evidence="8">BR232B</strain>
    </source>
</reference>
<dbReference type="GO" id="GO:0005730">
    <property type="term" value="C:nucleolus"/>
    <property type="evidence" value="ECO:0007669"/>
    <property type="project" value="UniProtKB-SubCell"/>
</dbReference>
<dbReference type="GO" id="GO:0000462">
    <property type="term" value="P:maturation of SSU-rRNA from tricistronic rRNA transcript (SSU-rRNA, 5.8S rRNA, LSU-rRNA)"/>
    <property type="evidence" value="ECO:0007669"/>
    <property type="project" value="InterPro"/>
</dbReference>
<feature type="non-terminal residue" evidence="8">
    <location>
        <position position="343"/>
    </location>
</feature>
<keyword evidence="5" id="KW-0175">Coiled coil</keyword>